<dbReference type="PANTHER" id="PTHR21646:SF24">
    <property type="entry name" value="UBIQUITIN CARBOXYL-TERMINAL HYDROLASE"/>
    <property type="match status" value="1"/>
</dbReference>
<organism evidence="13 14">
    <name type="scientific">Stylonychia lemnae</name>
    <name type="common">Ciliate</name>
    <dbReference type="NCBI Taxonomy" id="5949"/>
    <lineage>
        <taxon>Eukaryota</taxon>
        <taxon>Sar</taxon>
        <taxon>Alveolata</taxon>
        <taxon>Ciliophora</taxon>
        <taxon>Intramacronucleata</taxon>
        <taxon>Spirotrichea</taxon>
        <taxon>Stichotrichia</taxon>
        <taxon>Sporadotrichida</taxon>
        <taxon>Oxytrichidae</taxon>
        <taxon>Stylonychinae</taxon>
        <taxon>Stylonychia</taxon>
    </lineage>
</organism>
<feature type="region of interest" description="Disordered" evidence="9">
    <location>
        <begin position="1126"/>
        <end position="1147"/>
    </location>
</feature>
<feature type="compositionally biased region" description="Low complexity" evidence="9">
    <location>
        <begin position="853"/>
        <end position="864"/>
    </location>
</feature>
<feature type="domain" description="DUSP" evidence="12">
    <location>
        <begin position="242"/>
        <end position="587"/>
    </location>
</feature>
<feature type="compositionally biased region" description="Polar residues" evidence="9">
    <location>
        <begin position="1026"/>
        <end position="1041"/>
    </location>
</feature>
<dbReference type="EMBL" id="CCKQ01003091">
    <property type="protein sequence ID" value="CDW74201.1"/>
    <property type="molecule type" value="Genomic_DNA"/>
</dbReference>
<sequence length="1922" mass="222007">MCISLSQISNYFSCPFTIILQPSKKVGKNPAKDATLLLDQWNERHIEILKNKFQESLAITRDKKIKIQGLDKAAFMKVFADLKTFPKVSQSLILQLQCAQITVQQVAESAFKLFDRDRSGFIDFREFCCGLSIICLSSNNEKIRFIFDLFDLDRDGYLNKAELRTLLETSVMSFRKFCQGPGEQIDKQWIDHNINFMFNQSNHPSSSITSVSESRIDFTTFRQWAESNLNMHHLLHTFELVPTPVRERKTIIDILQNYERKHGDTMYALSYRWWDMWKSYTSQHFSTIDQLQFIGQIKNKVSEESETPDFIKNFLNAYYEEQKQSDINEAIQKNELVDYKEQILKREYSKIKLTPRSEHGINQSMFADKSKLGLDEQCDLENSIIMESARKMKSLKGQSLLNMKLKDKLHSKRSSNYSSSFHQRDDLVDKNKNEITDGKGYQSNLQNYLRGSYIQTQLDSPIELHKKDANKYNSQSVLQLKKESSSNVGRIKQIQAKSEHDNSMVPISSQQSQDDENDNLRFSQTFKQPHQAERPQEIDNSDIEGEHPGQLKPNLILHRDFVIIPEVAWKYLFQWYGGGPSFPRKVLINNSVTTIELYPPLVTSVLAGPDGHAVQGSARSLFVSIAMKLSEVFLKICESFNYISTRDTRLWFKEGGNEWKLIEKDELEKTLEEFIVKDGDVFMVEVKFGEKWPRDFESNNVSDRDWRNFEVGDKIDVFDNNDWKIGRVVRVFKDKLKIHLENESWKNDLIIPKDSQCIERYGKHTFEMHFKSSNQLSGEVIPSDVVGLDNIGNTCYMNAVLQALFHTPLLKEFYLSKSFINQINTKKIVKSIELSSNNNNNYSNNDPKRSSNASQQLVNTNQQQIQQQQQQQQIVSLAQSFGELFLEAFQGKQKVQPIAFKKIVSQELPMFFGNQQHDSQEFLSFLLDKISEDMNRVDDDDEDNHGSGRGQLSLHQNSIVQFPGQTQYQQQPNHVSIEAKSSNQLLPQLTPNNNMSSMLSGIVTPTQDLQTIQDPLRQLQMATPFDQDNNTNRNSHSNLQDGGTGGIQILIDQRRSVNNTPNLGQNLDIQLDNPIYTPTTKTANNSSIKMHQPEINIKNAKLQSQASMKIAMTAGEQIYNSFFQPIVSGNRSNRGSPQKDKDSKKDDMSLAIPQQNNQYSNLSNHRSGQVPSLVNFKQGTSPLLLNPNISEAERKAIEAWENEMKIQNSAISDLFVGQQSTTVQCQSCRNRTYAFENFYTLSLPLPYNSKAIFYITVMKRSSQHVITPIVKYGIQIDKHAKLLDLITEIEQLSRLSANKMLIVEVGNNKIYRIYDDYSINLNQIYRRTNELFVYEHLTRIHDIAIQPRKLLPQKGQNKSFKTLSEIKQGQIIDAQDLYGKWYVGIVVDRDFDFDNQQYQVKVHFYEFPERWDEWYNTEKISRLAPFGSQAEEPKDKVYSMPMTHRKVVVNEHTNRQEYQNIGLPFYISFGTWYTWEEAYIEIINQACRYIKNEENENISEDDLGEEKSSSKLLNYDSSQFTKKMLDVDKKGKLILAQDEPSIRIPKTVDTKTTPKPISSKDLFDSSTPTKDLKENDIQLIIDKSAGSRAINSANHSQSMKSQTSRSKQQSQIQKTYNDGIIQTLGDDLLSSNRRGTFDGMSLKRLPFKVCILDGDTHLCILCLFKNKYLEPKSKEQPAQVTCRGCDMYQSSDKVKWILGCFKRFEICIDWDEPTLYKTPLISSDMSCLKLLQQEKEIKLGFPLCQSLDLYTKKEQIDDYHCDNCKKTTVAIMETKISRAPDILIIHLKRFSYQAGYLEKIEDLVTFPINNLDLSNYVANFKKKSNIYQYDLYAVVNHIMFHTTGGHYNSYILNEQQPLNQIMNGPANIGMNKKIDIWLKCNDQNITRIDKQEIISKDAYILFYKRREFTASNIINFTAPHQF</sequence>
<dbReference type="SMART" id="SM00695">
    <property type="entry name" value="DUSP"/>
    <property type="match status" value="1"/>
</dbReference>
<feature type="region of interest" description="Disordered" evidence="9">
    <location>
        <begin position="1545"/>
        <end position="1570"/>
    </location>
</feature>
<dbReference type="InterPro" id="IPR011992">
    <property type="entry name" value="EF-hand-dom_pair"/>
</dbReference>
<feature type="region of interest" description="Disordered" evidence="9">
    <location>
        <begin position="838"/>
        <end position="864"/>
    </location>
</feature>
<feature type="compositionally biased region" description="Polar residues" evidence="9">
    <location>
        <begin position="1126"/>
        <end position="1136"/>
    </location>
</feature>
<dbReference type="CDD" id="cd00051">
    <property type="entry name" value="EFh"/>
    <property type="match status" value="1"/>
</dbReference>
<keyword evidence="7" id="KW-0788">Thiol protease</keyword>
<dbReference type="InterPro" id="IPR035927">
    <property type="entry name" value="DUSP-like_sf"/>
</dbReference>
<dbReference type="SUPFAM" id="SSF54160">
    <property type="entry name" value="Chromo domain-like"/>
    <property type="match status" value="1"/>
</dbReference>
<evidence type="ECO:0000259" key="11">
    <source>
        <dbReference type="PROSITE" id="PS50235"/>
    </source>
</evidence>
<dbReference type="PRINTS" id="PR00450">
    <property type="entry name" value="RECOVERIN"/>
</dbReference>
<keyword evidence="4" id="KW-0645">Protease</keyword>
<feature type="region of interest" description="Disordered" evidence="9">
    <location>
        <begin position="1024"/>
        <end position="1043"/>
    </location>
</feature>
<dbReference type="PROSITE" id="PS51283">
    <property type="entry name" value="DUSP"/>
    <property type="match status" value="1"/>
</dbReference>
<dbReference type="InterPro" id="IPR001394">
    <property type="entry name" value="Peptidase_C19_UCH"/>
</dbReference>
<dbReference type="InterPro" id="IPR002048">
    <property type="entry name" value="EF_hand_dom"/>
</dbReference>
<feature type="region of interest" description="Disordered" evidence="9">
    <location>
        <begin position="409"/>
        <end position="442"/>
    </location>
</feature>
<dbReference type="InterPro" id="IPR050185">
    <property type="entry name" value="Ub_carboxyl-term_hydrolase"/>
</dbReference>
<dbReference type="PROSITE" id="PS00018">
    <property type="entry name" value="EF_HAND_1"/>
    <property type="match status" value="2"/>
</dbReference>
<accession>A0A077ZXB1</accession>
<dbReference type="Gene3D" id="2.30.30.140">
    <property type="match status" value="1"/>
</dbReference>
<gene>
    <name evidence="13" type="primary">Contig16990.g18099</name>
    <name evidence="13" type="ORF">STYLEM_3195</name>
</gene>
<dbReference type="Gene3D" id="1.10.238.10">
    <property type="entry name" value="EF-hand"/>
    <property type="match status" value="1"/>
</dbReference>
<feature type="compositionally biased region" description="Basic and acidic residues" evidence="9">
    <location>
        <begin position="1137"/>
        <end position="1147"/>
    </location>
</feature>
<dbReference type="Pfam" id="PF13202">
    <property type="entry name" value="EF-hand_5"/>
    <property type="match status" value="1"/>
</dbReference>
<dbReference type="Pfam" id="PF00443">
    <property type="entry name" value="UCH"/>
    <property type="match status" value="1"/>
</dbReference>
<dbReference type="GO" id="GO:0006508">
    <property type="term" value="P:proteolysis"/>
    <property type="evidence" value="ECO:0007669"/>
    <property type="project" value="UniProtKB-KW"/>
</dbReference>
<proteinExistence type="inferred from homology"/>
<feature type="domain" description="EF-hand" evidence="10">
    <location>
        <begin position="138"/>
        <end position="173"/>
    </location>
</feature>
<feature type="domain" description="EF-hand" evidence="10">
    <location>
        <begin position="102"/>
        <end position="137"/>
    </location>
</feature>
<dbReference type="SUPFAM" id="SSF54001">
    <property type="entry name" value="Cysteine proteinases"/>
    <property type="match status" value="1"/>
</dbReference>
<comment type="catalytic activity">
    <reaction evidence="1">
        <text>Thiol-dependent hydrolysis of ester, thioester, amide, peptide and isopeptide bonds formed by the C-terminal Gly of ubiquitin (a 76-residue protein attached to proteins as an intracellular targeting signal).</text>
        <dbReference type="EC" id="3.4.19.12"/>
    </reaction>
</comment>
<evidence type="ECO:0000313" key="14">
    <source>
        <dbReference type="Proteomes" id="UP000039865"/>
    </source>
</evidence>
<dbReference type="Pfam" id="PF13405">
    <property type="entry name" value="EF-hand_6"/>
    <property type="match status" value="1"/>
</dbReference>
<feature type="region of interest" description="Disordered" evidence="9">
    <location>
        <begin position="495"/>
        <end position="547"/>
    </location>
</feature>
<dbReference type="Gene3D" id="3.90.70.10">
    <property type="entry name" value="Cysteine proteinases"/>
    <property type="match status" value="3"/>
</dbReference>
<dbReference type="GO" id="GO:0005509">
    <property type="term" value="F:calcium ion binding"/>
    <property type="evidence" value="ECO:0007669"/>
    <property type="project" value="InterPro"/>
</dbReference>
<evidence type="ECO:0000256" key="3">
    <source>
        <dbReference type="ARBA" id="ARBA00012759"/>
    </source>
</evidence>
<dbReference type="Gene3D" id="3.30.2230.10">
    <property type="entry name" value="DUSP-like"/>
    <property type="match status" value="2"/>
</dbReference>
<protein>
    <recommendedName>
        <fullName evidence="3">ubiquitinyl hydrolase 1</fullName>
        <ecNumber evidence="3">3.4.19.12</ecNumber>
    </recommendedName>
</protein>
<dbReference type="GO" id="GO:0016579">
    <property type="term" value="P:protein deubiquitination"/>
    <property type="evidence" value="ECO:0007669"/>
    <property type="project" value="InterPro"/>
</dbReference>
<evidence type="ECO:0000259" key="10">
    <source>
        <dbReference type="PROSITE" id="PS50222"/>
    </source>
</evidence>
<feature type="compositionally biased region" description="Low complexity" evidence="9">
    <location>
        <begin position="1545"/>
        <end position="1556"/>
    </location>
</feature>
<evidence type="ECO:0000256" key="4">
    <source>
        <dbReference type="ARBA" id="ARBA00022670"/>
    </source>
</evidence>
<evidence type="ECO:0000256" key="6">
    <source>
        <dbReference type="ARBA" id="ARBA00022801"/>
    </source>
</evidence>
<dbReference type="PANTHER" id="PTHR21646">
    <property type="entry name" value="UBIQUITIN CARBOXYL-TERMINAL HYDROLASE"/>
    <property type="match status" value="1"/>
</dbReference>
<keyword evidence="8" id="KW-0106">Calcium</keyword>
<evidence type="ECO:0000259" key="12">
    <source>
        <dbReference type="PROSITE" id="PS51283"/>
    </source>
</evidence>
<dbReference type="SUPFAM" id="SSF143791">
    <property type="entry name" value="DUSP-like"/>
    <property type="match status" value="2"/>
</dbReference>
<dbReference type="GO" id="GO:0004843">
    <property type="term" value="F:cysteine-type deubiquitinase activity"/>
    <property type="evidence" value="ECO:0007669"/>
    <property type="project" value="UniProtKB-EC"/>
</dbReference>
<dbReference type="InterPro" id="IPR016197">
    <property type="entry name" value="Chromo-like_dom_sf"/>
</dbReference>
<dbReference type="SMART" id="SM00054">
    <property type="entry name" value="EFh"/>
    <property type="match status" value="2"/>
</dbReference>
<dbReference type="InterPro" id="IPR006615">
    <property type="entry name" value="Pept_C19_DUSP"/>
</dbReference>
<feature type="compositionally biased region" description="Low complexity" evidence="9">
    <location>
        <begin position="1596"/>
        <end position="1612"/>
    </location>
</feature>
<dbReference type="PROSITE" id="PS00972">
    <property type="entry name" value="USP_1"/>
    <property type="match status" value="1"/>
</dbReference>
<evidence type="ECO:0000256" key="2">
    <source>
        <dbReference type="ARBA" id="ARBA00009085"/>
    </source>
</evidence>
<feature type="region of interest" description="Disordered" evidence="9">
    <location>
        <begin position="1589"/>
        <end position="1612"/>
    </location>
</feature>
<evidence type="ECO:0000256" key="9">
    <source>
        <dbReference type="SAM" id="MobiDB-lite"/>
    </source>
</evidence>
<dbReference type="Gene3D" id="3.10.20.90">
    <property type="entry name" value="Phosphatidylinositol 3-kinase Catalytic Subunit, Chain A, domain 1"/>
    <property type="match status" value="1"/>
</dbReference>
<dbReference type="InterPro" id="IPR018200">
    <property type="entry name" value="USP_CS"/>
</dbReference>
<keyword evidence="5" id="KW-0833">Ubl conjugation pathway</keyword>
<keyword evidence="14" id="KW-1185">Reference proteome</keyword>
<dbReference type="EC" id="3.4.19.12" evidence="3"/>
<name>A0A077ZXB1_STYLE</name>
<dbReference type="InParanoid" id="A0A077ZXB1"/>
<dbReference type="SUPFAM" id="SSF47473">
    <property type="entry name" value="EF-hand"/>
    <property type="match status" value="1"/>
</dbReference>
<feature type="compositionally biased region" description="Basic and acidic residues" evidence="9">
    <location>
        <begin position="422"/>
        <end position="437"/>
    </location>
</feature>
<comment type="similarity">
    <text evidence="2">Belongs to the peptidase C19 family.</text>
</comment>
<dbReference type="Proteomes" id="UP000039865">
    <property type="component" value="Unassembled WGS sequence"/>
</dbReference>
<keyword evidence="6" id="KW-0378">Hydrolase</keyword>
<evidence type="ECO:0000256" key="7">
    <source>
        <dbReference type="ARBA" id="ARBA00022807"/>
    </source>
</evidence>
<dbReference type="Pfam" id="PF06337">
    <property type="entry name" value="DUSP"/>
    <property type="match status" value="1"/>
</dbReference>
<dbReference type="InterPro" id="IPR018247">
    <property type="entry name" value="EF_Hand_1_Ca_BS"/>
</dbReference>
<dbReference type="PROSITE" id="PS50235">
    <property type="entry name" value="USP_3"/>
    <property type="match status" value="1"/>
</dbReference>
<dbReference type="PROSITE" id="PS50222">
    <property type="entry name" value="EF_HAND_2"/>
    <property type="match status" value="2"/>
</dbReference>
<evidence type="ECO:0000256" key="1">
    <source>
        <dbReference type="ARBA" id="ARBA00000707"/>
    </source>
</evidence>
<evidence type="ECO:0000256" key="8">
    <source>
        <dbReference type="ARBA" id="ARBA00022837"/>
    </source>
</evidence>
<dbReference type="OrthoDB" id="313176at2759"/>
<dbReference type="InterPro" id="IPR028889">
    <property type="entry name" value="USP"/>
</dbReference>
<evidence type="ECO:0000256" key="5">
    <source>
        <dbReference type="ARBA" id="ARBA00022786"/>
    </source>
</evidence>
<reference evidence="13 14" key="1">
    <citation type="submission" date="2014-06" db="EMBL/GenBank/DDBJ databases">
        <authorList>
            <person name="Swart Estienne"/>
        </authorList>
    </citation>
    <scope>NUCLEOTIDE SEQUENCE [LARGE SCALE GENOMIC DNA]</scope>
    <source>
        <strain evidence="13 14">130c</strain>
    </source>
</reference>
<dbReference type="InterPro" id="IPR038765">
    <property type="entry name" value="Papain-like_cys_pep_sf"/>
</dbReference>
<evidence type="ECO:0000313" key="13">
    <source>
        <dbReference type="EMBL" id="CDW74201.1"/>
    </source>
</evidence>
<feature type="domain" description="USP" evidence="11">
    <location>
        <begin position="786"/>
        <end position="1906"/>
    </location>
</feature>